<dbReference type="CDD" id="cd21060">
    <property type="entry name" value="CdiI_NC101"/>
    <property type="match status" value="1"/>
</dbReference>
<dbReference type="RefSeq" id="WP_327618300.1">
    <property type="nucleotide sequence ID" value="NZ_JAYWTM010000009.1"/>
</dbReference>
<dbReference type="InterPro" id="IPR049759">
    <property type="entry name" value="CdiI-like"/>
</dbReference>
<dbReference type="EMBL" id="JAYWTM010000009">
    <property type="protein sequence ID" value="MEC5343324.1"/>
    <property type="molecule type" value="Genomic_DNA"/>
</dbReference>
<keyword evidence="2" id="KW-1185">Reference proteome</keyword>
<comment type="caution">
    <text evidence="1">The sequence shown here is derived from an EMBL/GenBank/DDBJ whole genome shotgun (WGS) entry which is preliminary data.</text>
</comment>
<gene>
    <name evidence="1" type="ORF">VSX58_12045</name>
</gene>
<reference evidence="1 2" key="1">
    <citation type="journal article" date="2017" name="Int. J. Syst. Evol. Microbiol.">
        <title>Brenneria populi subsp. brevivirga subsp. nov. isolated from symptomatic bark of Populus x euramericana canker, and description of Brenneria populi subsp. populi subsp. nov.</title>
        <authorList>
            <person name="Zheng M.H."/>
            <person name="Piao C.G."/>
            <person name="Xue H."/>
            <person name="Guo M.W."/>
            <person name="Li Y."/>
        </authorList>
    </citation>
    <scope>NUCLEOTIDE SEQUENCE [LARGE SCALE GENOMIC DNA]</scope>
    <source>
        <strain evidence="1 2">D9-5</strain>
    </source>
</reference>
<name>A0ABU6JSQ8_9GAMM</name>
<evidence type="ECO:0000313" key="2">
    <source>
        <dbReference type="Proteomes" id="UP001309705"/>
    </source>
</evidence>
<protein>
    <submittedName>
        <fullName evidence="1">Uncharacterized protein</fullName>
    </submittedName>
</protein>
<accession>A0ABU6JSQ8</accession>
<dbReference type="Proteomes" id="UP001309705">
    <property type="component" value="Unassembled WGS sequence"/>
</dbReference>
<sequence length="114" mass="13889">MITIELLKSALNEYQSSVTRLRQYIHASEKECRILIEIISKKDFIQCNEEFYKLEKFQEIFSNITYKENIPVSQEIKDFVYFLDRLDDIDIKKYWHKKFCNGIKWPSEPQKNDR</sequence>
<organism evidence="1 2">
    <name type="scientific">Brenneria populi</name>
    <dbReference type="NCBI Taxonomy" id="1505588"/>
    <lineage>
        <taxon>Bacteria</taxon>
        <taxon>Pseudomonadati</taxon>
        <taxon>Pseudomonadota</taxon>
        <taxon>Gammaproteobacteria</taxon>
        <taxon>Enterobacterales</taxon>
        <taxon>Pectobacteriaceae</taxon>
        <taxon>Brenneria</taxon>
    </lineage>
</organism>
<proteinExistence type="predicted"/>
<evidence type="ECO:0000313" key="1">
    <source>
        <dbReference type="EMBL" id="MEC5343324.1"/>
    </source>
</evidence>